<keyword evidence="4" id="KW-1185">Reference proteome</keyword>
<gene>
    <name evidence="3" type="ORF">LzC2_34550</name>
</gene>
<evidence type="ECO:0000256" key="1">
    <source>
        <dbReference type="SAM" id="Phobius"/>
    </source>
</evidence>
<sequence>MTARVRPPQPARQDTGERKGVFTPVAVVCLFAVLGFVALGVDLGLIALTRARMQFATDAAALAAAHELADVVAEGDDPSALDAEMAERARAMAVKVAGMNETFVDSEIDIRLGKRVYDNDLGRYRIQWGGAPYNVVEVAARKENPDTTAPDGQMPAFFSRIFGMTGHSFRVSSIAYTEPRDLVLVLDYSASMNDDSEFPAFDRLGEAEVTENMLEIYDALGLDDAMLPDEPERATLRGVPQNSGSGIPHVTLTPGPWGGTVTSTSNIDRLWVRDGNGTWKNYDHVGKSHTFSTNHYRVSEVRVKSWNNVNWFGQYGERIVFDTETTKEALGLSGVDYPFPSGSWSDFFWYMENTNSAYNAGQLMQYGKLGFVSYTLGYHPSHSATPPLWKAPAQPFHAMKEGVTQLTDYLGVLGYGDHLGMVSYDTTARWETSVNDPLEGLVADITGDPITMDYAAIDTIQRHRQAGYYRSTTGLGDGVKEAQRMLAEHGRYGAQPTILVMTDGNANVSPPGFSLPGDWDWNELTDFDGDGVADYTTDDVDKQYAFYHARESIHAGATVHTLSVGANADSDLMNAMGHAGAGIHINVPGGNSAAENEALLMEAFLKIAARVPPPRLMIDRDAE</sequence>
<dbReference type="PROSITE" id="PS50234">
    <property type="entry name" value="VWFA"/>
    <property type="match status" value="1"/>
</dbReference>
<accession>A0ABX1VJ96</accession>
<organism evidence="3 4">
    <name type="scientific">Alienimonas chondri</name>
    <dbReference type="NCBI Taxonomy" id="2681879"/>
    <lineage>
        <taxon>Bacteria</taxon>
        <taxon>Pseudomonadati</taxon>
        <taxon>Planctomycetota</taxon>
        <taxon>Planctomycetia</taxon>
        <taxon>Planctomycetales</taxon>
        <taxon>Planctomycetaceae</taxon>
        <taxon>Alienimonas</taxon>
    </lineage>
</organism>
<dbReference type="Pfam" id="PF13400">
    <property type="entry name" value="Tad"/>
    <property type="match status" value="1"/>
</dbReference>
<proteinExistence type="predicted"/>
<name>A0ABX1VJ96_9PLAN</name>
<dbReference type="CDD" id="cd00198">
    <property type="entry name" value="vWFA"/>
    <property type="match status" value="1"/>
</dbReference>
<dbReference type="SUPFAM" id="SSF53300">
    <property type="entry name" value="vWA-like"/>
    <property type="match status" value="1"/>
</dbReference>
<reference evidence="3 4" key="1">
    <citation type="journal article" date="2020" name="Syst. Appl. Microbiol.">
        <title>Alienimonas chondri sp. nov., a novel planctomycete isolated from the biofilm of the red alga Chondrus crispus.</title>
        <authorList>
            <person name="Vitorino I."/>
            <person name="Albuquerque L."/>
            <person name="Wiegand S."/>
            <person name="Kallscheuer N."/>
            <person name="da Costa M.S."/>
            <person name="Lobo-da-Cunha A."/>
            <person name="Jogler C."/>
            <person name="Lage O.M."/>
        </authorList>
    </citation>
    <scope>NUCLEOTIDE SEQUENCE [LARGE SCALE GENOMIC DNA]</scope>
    <source>
        <strain evidence="3 4">LzC2</strain>
    </source>
</reference>
<dbReference type="EMBL" id="WTPX01000144">
    <property type="protein sequence ID" value="NNJ27353.1"/>
    <property type="molecule type" value="Genomic_DNA"/>
</dbReference>
<keyword evidence="1" id="KW-0812">Transmembrane</keyword>
<dbReference type="InterPro" id="IPR028087">
    <property type="entry name" value="Tad_N"/>
</dbReference>
<evidence type="ECO:0000259" key="2">
    <source>
        <dbReference type="PROSITE" id="PS50234"/>
    </source>
</evidence>
<evidence type="ECO:0000313" key="3">
    <source>
        <dbReference type="EMBL" id="NNJ27353.1"/>
    </source>
</evidence>
<dbReference type="Proteomes" id="UP000609651">
    <property type="component" value="Unassembled WGS sequence"/>
</dbReference>
<comment type="caution">
    <text evidence="3">The sequence shown here is derived from an EMBL/GenBank/DDBJ whole genome shotgun (WGS) entry which is preliminary data.</text>
</comment>
<evidence type="ECO:0000313" key="4">
    <source>
        <dbReference type="Proteomes" id="UP000609651"/>
    </source>
</evidence>
<dbReference type="Gene3D" id="3.40.50.410">
    <property type="entry name" value="von Willebrand factor, type A domain"/>
    <property type="match status" value="1"/>
</dbReference>
<protein>
    <recommendedName>
        <fullName evidence="2">VWFA domain-containing protein</fullName>
    </recommendedName>
</protein>
<keyword evidence="1" id="KW-1133">Transmembrane helix</keyword>
<feature type="domain" description="VWFA" evidence="2">
    <location>
        <begin position="373"/>
        <end position="604"/>
    </location>
</feature>
<dbReference type="InterPro" id="IPR002035">
    <property type="entry name" value="VWF_A"/>
</dbReference>
<keyword evidence="1" id="KW-0472">Membrane</keyword>
<feature type="transmembrane region" description="Helical" evidence="1">
    <location>
        <begin position="21"/>
        <end position="48"/>
    </location>
</feature>
<dbReference type="InterPro" id="IPR036465">
    <property type="entry name" value="vWFA_dom_sf"/>
</dbReference>